<feature type="compositionally biased region" description="Basic residues" evidence="2">
    <location>
        <begin position="396"/>
        <end position="406"/>
    </location>
</feature>
<feature type="region of interest" description="Disordered" evidence="2">
    <location>
        <begin position="649"/>
        <end position="681"/>
    </location>
</feature>
<dbReference type="InterPro" id="IPR005612">
    <property type="entry name" value="CCAAT-binding_factor"/>
</dbReference>
<dbReference type="PANTHER" id="PTHR12048:SF0">
    <property type="entry name" value="CCAAT_ENHANCER-BINDING PROTEIN ZETA"/>
    <property type="match status" value="1"/>
</dbReference>
<feature type="compositionally biased region" description="Acidic residues" evidence="2">
    <location>
        <begin position="834"/>
        <end position="844"/>
    </location>
</feature>
<feature type="compositionally biased region" description="Acidic residues" evidence="2">
    <location>
        <begin position="854"/>
        <end position="942"/>
    </location>
</feature>
<name>A0AAD5LWL0_PYTIN</name>
<feature type="region of interest" description="Disordered" evidence="2">
    <location>
        <begin position="85"/>
        <end position="105"/>
    </location>
</feature>
<dbReference type="Proteomes" id="UP001209570">
    <property type="component" value="Unassembled WGS sequence"/>
</dbReference>
<feature type="region of interest" description="Disordered" evidence="2">
    <location>
        <begin position="1"/>
        <end position="60"/>
    </location>
</feature>
<comment type="similarity">
    <text evidence="1">Belongs to the CBF/MAK21 family.</text>
</comment>
<sequence>MAKPKGAKQESQAMKGKPSKQQASSRPAGRGGAARNAPAKPSKHGDKSTTSSPAASAEVTALVTRMAERSLAWYNAGKPLKQQAPAASASASAGKKNKRGKQAAAATALKPLDEALVKQKKAHAQQLYEQEVARHEGKRSSKMSSDDKYLATMISKGTLADRVAALTLTVQASPFHSLSRLGQLITMASKKARRESLMAVESLKDLFINNLLPDDRKLLFFHQNPLEHPDVTDEHLALWFYEHCLKTAFAQLVGVLSGGMNDAVDNHKRACIRAANALLSAKPEQEAVLLGMLVNKLGDPDRKVASYIHKTLQELLRDHPLMKRVVVDEVERLLTRSGVTDRTKYNAVLFLSQIVLRKDDDDDTQLASHLISVYFALFSKEVHAYEAAQRQSEAKRLHKAAKKKQKGGASTAAAPTAAGLDRKLLSALLVGVNRAFPYAKTATSADLQSEIDTLLKVVRVAHHFHTSVQALMLLFQVMSATNSVSDRFYTALYEKLLDPKLRETSKHTLFLNLVFRAMKADVSPARTAAMMKRLLQLTSVMTPAFTCAVLFLLSEVLKVKPQLRTLLDQPEAAGADKDDEHFADHDKSNNQVFRPEDDEDDEEASDDEAKKSDDEDDEELPEGLNDGLTDAERTQKVLAEMFGGAMAAEPEAPRAAASFDDDATETAPTKDSGKQPTTATSYDWQKRNPLFAGAETSCAWEIHHLLCHYHPSVQMFAQQLIANGTKGIEYAGDPLVDFTMHAFFEKFMNKKPRHKQLQDGGAAAPKTWSYVPINTEAVLEAAPEAVDASDQFFYKFFKERATRDAAAGKKKKQARRRGGDDDDDRDGDAFSDFGSDEEEDDEMEAFAQQLAEGIMDEGDLDEEDPDMGDWSGPEDDGDDDDDDDDEGRAFGDDDDDEDDDEAMAFGGSDDDDEGGAVLDGEDDEDDDDEDGFDFDAMDDGEDLATFKKKKATQDAAESKAGKRSSKSLFASADDYETIMKEALAKQQVRDLKRKSRTTDADAGERKGGKPKQQKGKNSYSSKKKQRTR</sequence>
<evidence type="ECO:0000259" key="3">
    <source>
        <dbReference type="Pfam" id="PF03914"/>
    </source>
</evidence>
<dbReference type="Pfam" id="PF03914">
    <property type="entry name" value="CBF"/>
    <property type="match status" value="1"/>
</dbReference>
<feature type="region of interest" description="Disordered" evidence="2">
    <location>
        <begin position="807"/>
        <end position="969"/>
    </location>
</feature>
<evidence type="ECO:0000313" key="4">
    <source>
        <dbReference type="EMBL" id="KAJ0395892.1"/>
    </source>
</evidence>
<keyword evidence="5" id="KW-1185">Reference proteome</keyword>
<feature type="compositionally biased region" description="Polar residues" evidence="2">
    <location>
        <begin position="666"/>
        <end position="681"/>
    </location>
</feature>
<dbReference type="SUPFAM" id="SSF48371">
    <property type="entry name" value="ARM repeat"/>
    <property type="match status" value="1"/>
</dbReference>
<feature type="region of interest" description="Disordered" evidence="2">
    <location>
        <begin position="986"/>
        <end position="1028"/>
    </location>
</feature>
<feature type="compositionally biased region" description="Low complexity" evidence="2">
    <location>
        <begin position="23"/>
        <end position="39"/>
    </location>
</feature>
<evidence type="ECO:0000256" key="2">
    <source>
        <dbReference type="SAM" id="MobiDB-lite"/>
    </source>
</evidence>
<protein>
    <recommendedName>
        <fullName evidence="3">CCAAT-binding factor domain-containing protein</fullName>
    </recommendedName>
</protein>
<reference evidence="4" key="1">
    <citation type="submission" date="2021-12" db="EMBL/GenBank/DDBJ databases">
        <title>Prjna785345.</title>
        <authorList>
            <person name="Rujirawat T."/>
            <person name="Krajaejun T."/>
        </authorList>
    </citation>
    <scope>NUCLEOTIDE SEQUENCE</scope>
    <source>
        <strain evidence="4">Pi057C3</strain>
    </source>
</reference>
<dbReference type="AlphaFoldDB" id="A0AAD5LWL0"/>
<dbReference type="InterPro" id="IPR016024">
    <property type="entry name" value="ARM-type_fold"/>
</dbReference>
<feature type="region of interest" description="Disordered" evidence="2">
    <location>
        <begin position="395"/>
        <end position="414"/>
    </location>
</feature>
<dbReference type="PANTHER" id="PTHR12048">
    <property type="entry name" value="CCAAT-BINDING FACTOR-RELATED"/>
    <property type="match status" value="1"/>
</dbReference>
<accession>A0AAD5LWL0</accession>
<proteinExistence type="inferred from homology"/>
<dbReference type="InterPro" id="IPR040155">
    <property type="entry name" value="CEBPZ/Mak21-like"/>
</dbReference>
<organism evidence="4 5">
    <name type="scientific">Pythium insidiosum</name>
    <name type="common">Pythiosis disease agent</name>
    <dbReference type="NCBI Taxonomy" id="114742"/>
    <lineage>
        <taxon>Eukaryota</taxon>
        <taxon>Sar</taxon>
        <taxon>Stramenopiles</taxon>
        <taxon>Oomycota</taxon>
        <taxon>Peronosporomycetes</taxon>
        <taxon>Pythiales</taxon>
        <taxon>Pythiaceae</taxon>
        <taxon>Pythium</taxon>
    </lineage>
</organism>
<feature type="compositionally biased region" description="Acidic residues" evidence="2">
    <location>
        <begin position="596"/>
        <end position="606"/>
    </location>
</feature>
<feature type="compositionally biased region" description="Basic and acidic residues" evidence="2">
    <location>
        <begin position="574"/>
        <end position="588"/>
    </location>
</feature>
<dbReference type="GO" id="GO:0005634">
    <property type="term" value="C:nucleus"/>
    <property type="evidence" value="ECO:0007669"/>
    <property type="project" value="UniProtKB-ARBA"/>
</dbReference>
<evidence type="ECO:0000313" key="5">
    <source>
        <dbReference type="Proteomes" id="UP001209570"/>
    </source>
</evidence>
<feature type="region of interest" description="Disordered" evidence="2">
    <location>
        <begin position="572"/>
        <end position="630"/>
    </location>
</feature>
<feature type="compositionally biased region" description="Basic and acidic residues" evidence="2">
    <location>
        <begin position="986"/>
        <end position="1007"/>
    </location>
</feature>
<dbReference type="EMBL" id="JAKCXM010000320">
    <property type="protein sequence ID" value="KAJ0395892.1"/>
    <property type="molecule type" value="Genomic_DNA"/>
</dbReference>
<feature type="domain" description="CCAAT-binding factor" evidence="3">
    <location>
        <begin position="467"/>
        <end position="717"/>
    </location>
</feature>
<comment type="caution">
    <text evidence="4">The sequence shown here is derived from an EMBL/GenBank/DDBJ whole genome shotgun (WGS) entry which is preliminary data.</text>
</comment>
<evidence type="ECO:0000256" key="1">
    <source>
        <dbReference type="ARBA" id="ARBA00007797"/>
    </source>
</evidence>
<gene>
    <name evidence="4" type="ORF">P43SY_002023</name>
</gene>